<evidence type="ECO:0000313" key="4">
    <source>
        <dbReference type="EMBL" id="KAJ4338468.1"/>
    </source>
</evidence>
<sequence length="803" mass="92784">MAEMKAIDRQKQSLGIITRTTVDLAQAEITAILQESLHDGEMLKQKSFWSVITAIGISPSKVRKEGTTDKEAEEEEMRLATRIQQLTNAVAKLEVIQKEQASSLREIEVIRSLYFKEVFRRFEKIPPGSGKSTLIKFVAEHTRTQDALRKWSGTSVLHRATYYFWNQGSEMQKSGMGLFQSLLYQILRKNPDLITDGMHDRVHHELWTTQELKAAYRMIAKSVEMHSKFCFFIDGLDEYEGDEEDLISMLEILADFPHVKICASSRPHQTFGKMMKGRDNRAFDIADFTQRDMANHVQTELGRSQKFQLLAEREPDCAQIVADISDWASGVWLWVYLVTSEIRKEVEKGEGIETLRSIVNNFPSDLDKFFRRIISKVHDRHKEQMAQIFLVAIEELQPLHLYAFALLEQERSKPHFEDYAVKKEIKPFKKTELEQQYEDLKLRLQNRCSYFLVVDNQPHPVCLSHSVDFFHRTVRDFLRDSYRQELDKFVKPDYNPLISLCNICLALLKGSSTRNFKDPEALKVIFGLTDELLYYAHEVERRSGAAELPLLISILDELDKNNDRLPREVAPVGTRLVFRSGDAKIENHWTHGRDLPPPQGPDVYKEGGNCNFLALAVQARLTGYVRAKLQGMAECTHRKNQPENARRNPRCLEKKGRPLLDYALRPLRTTPIAMPYHSVRDESSIDVEMIILLLEHDADPNQPVFLYEKETVWGLFLISIHQVALTDVSTSRKQSWFQACQALIQAGAQPNYDFVQVNMNVSSVLERVFSPSEVMDLCGEFAEYERNAKIQQPDQSWWPFSWM</sequence>
<dbReference type="OrthoDB" id="443402at2759"/>
<feature type="domain" description="DUF7791" evidence="3">
    <location>
        <begin position="378"/>
        <end position="510"/>
    </location>
</feature>
<dbReference type="PANTHER" id="PTHR10039">
    <property type="entry name" value="AMELOGENIN"/>
    <property type="match status" value="1"/>
</dbReference>
<reference evidence="4" key="1">
    <citation type="submission" date="2022-10" db="EMBL/GenBank/DDBJ databases">
        <title>Tapping the CABI collections for fungal endophytes: first genome assemblies for Collariella, Neodidymelliopsis, Ascochyta clinopodiicola, Didymella pomorum, Didymosphaeria variabile, Neocosmospora piperis and Neocucurbitaria cava.</title>
        <authorList>
            <person name="Hill R."/>
        </authorList>
    </citation>
    <scope>NUCLEOTIDE SEQUENCE</scope>
    <source>
        <strain evidence="4">IMI 360193</strain>
    </source>
</reference>
<dbReference type="SUPFAM" id="SSF52540">
    <property type="entry name" value="P-loop containing nucleoside triphosphate hydrolases"/>
    <property type="match status" value="1"/>
</dbReference>
<accession>A0A9W8X2E5</accession>
<dbReference type="Pfam" id="PF24883">
    <property type="entry name" value="NPHP3_N"/>
    <property type="match status" value="1"/>
</dbReference>
<dbReference type="AlphaFoldDB" id="A0A9W8X2E5"/>
<evidence type="ECO:0000313" key="5">
    <source>
        <dbReference type="Proteomes" id="UP001140562"/>
    </source>
</evidence>
<dbReference type="InterPro" id="IPR027417">
    <property type="entry name" value="P-loop_NTPase"/>
</dbReference>
<dbReference type="InterPro" id="IPR056884">
    <property type="entry name" value="NPHP3-like_N"/>
</dbReference>
<feature type="domain" description="Nephrocystin 3-like N-terminal" evidence="2">
    <location>
        <begin position="126"/>
        <end position="266"/>
    </location>
</feature>
<comment type="caution">
    <text evidence="4">The sequence shown here is derived from an EMBL/GenBank/DDBJ whole genome shotgun (WGS) entry which is preliminary data.</text>
</comment>
<evidence type="ECO:0000256" key="1">
    <source>
        <dbReference type="ARBA" id="ARBA00022737"/>
    </source>
</evidence>
<protein>
    <recommendedName>
        <fullName evidence="6">NACHT domain-containing protein</fullName>
    </recommendedName>
</protein>
<dbReference type="EMBL" id="JAPEUV010000030">
    <property type="protein sequence ID" value="KAJ4338468.1"/>
    <property type="molecule type" value="Genomic_DNA"/>
</dbReference>
<gene>
    <name evidence="4" type="ORF">N0V87_004011</name>
</gene>
<dbReference type="InterPro" id="IPR056693">
    <property type="entry name" value="DUF7791"/>
</dbReference>
<dbReference type="Gene3D" id="3.40.50.300">
    <property type="entry name" value="P-loop containing nucleotide triphosphate hydrolases"/>
    <property type="match status" value="1"/>
</dbReference>
<evidence type="ECO:0000259" key="2">
    <source>
        <dbReference type="Pfam" id="PF24883"/>
    </source>
</evidence>
<dbReference type="PANTHER" id="PTHR10039:SF5">
    <property type="entry name" value="NACHT DOMAIN-CONTAINING PROTEIN"/>
    <property type="match status" value="1"/>
</dbReference>
<name>A0A9W8X2E5_9PLEO</name>
<keyword evidence="5" id="KW-1185">Reference proteome</keyword>
<evidence type="ECO:0000259" key="3">
    <source>
        <dbReference type="Pfam" id="PF25053"/>
    </source>
</evidence>
<evidence type="ECO:0008006" key="6">
    <source>
        <dbReference type="Google" id="ProtNLM"/>
    </source>
</evidence>
<proteinExistence type="predicted"/>
<dbReference type="Pfam" id="PF25053">
    <property type="entry name" value="DUF7791"/>
    <property type="match status" value="1"/>
</dbReference>
<dbReference type="Proteomes" id="UP001140562">
    <property type="component" value="Unassembled WGS sequence"/>
</dbReference>
<organism evidence="4 5">
    <name type="scientific">Didymella glomerata</name>
    <dbReference type="NCBI Taxonomy" id="749621"/>
    <lineage>
        <taxon>Eukaryota</taxon>
        <taxon>Fungi</taxon>
        <taxon>Dikarya</taxon>
        <taxon>Ascomycota</taxon>
        <taxon>Pezizomycotina</taxon>
        <taxon>Dothideomycetes</taxon>
        <taxon>Pleosporomycetidae</taxon>
        <taxon>Pleosporales</taxon>
        <taxon>Pleosporineae</taxon>
        <taxon>Didymellaceae</taxon>
        <taxon>Didymella</taxon>
    </lineage>
</organism>
<keyword evidence="1" id="KW-0677">Repeat</keyword>